<dbReference type="PANTHER" id="PTHR10491">
    <property type="entry name" value="DTDP-4-DEHYDRORHAMNOSE REDUCTASE"/>
    <property type="match status" value="1"/>
</dbReference>
<dbReference type="NCBIfam" id="TIGR01214">
    <property type="entry name" value="rmlD"/>
    <property type="match status" value="1"/>
</dbReference>
<dbReference type="InterPro" id="IPR029903">
    <property type="entry name" value="RmlD-like-bd"/>
</dbReference>
<dbReference type="CDD" id="cd05254">
    <property type="entry name" value="dTDP_HR_like_SDR_e"/>
    <property type="match status" value="1"/>
</dbReference>
<dbReference type="Gene3D" id="3.90.25.10">
    <property type="entry name" value="UDP-galactose 4-epimerase, domain 1"/>
    <property type="match status" value="1"/>
</dbReference>
<dbReference type="AlphaFoldDB" id="A0A564ZIC1"/>
<evidence type="ECO:0000256" key="2">
    <source>
        <dbReference type="RuleBase" id="RU364082"/>
    </source>
</evidence>
<dbReference type="GO" id="GO:0019305">
    <property type="term" value="P:dTDP-rhamnose biosynthetic process"/>
    <property type="evidence" value="ECO:0007669"/>
    <property type="project" value="UniProtKB-UniPathway"/>
</dbReference>
<comment type="pathway">
    <text evidence="2">Carbohydrate biosynthesis; dTDP-L-rhamnose biosynthesis.</text>
</comment>
<reference evidence="4 5" key="1">
    <citation type="submission" date="2019-07" db="EMBL/GenBank/DDBJ databases">
        <authorList>
            <person name="Cremers G."/>
        </authorList>
    </citation>
    <scope>NUCLEOTIDE SEQUENCE [LARGE SCALE GENOMIC DNA]</scope>
</reference>
<sequence length="289" mass="32013">MTILLIGADGQLGSELRQAFSDQDLVPLTHADLELTDPARVLELVRQYRPGLILNTAAYHRVDECEGFPERAFAVNAVAIRDLAIAAKEIGAALVHFSTDYVFDGRQRNPYREVDPPGPLSVYATSKLAGEHLVMAVLPQHFVIRTSGLYGPAGRRNKTGNFVETMLRLAREGREIRVVGDQIVTPTSAEDLARKVRQLVETGAYGLYHITNNGECSWHQFASAIFDMTGLHPRLQETTAAAFAAPARRPAYSVLDNANLRSLGLDDLRHWREALADYLAKRARLLDQV</sequence>
<protein>
    <recommendedName>
        <fullName evidence="2">dTDP-4-dehydrorhamnose reductase</fullName>
        <ecNumber evidence="2">1.1.1.133</ecNumber>
    </recommendedName>
</protein>
<dbReference type="EMBL" id="CABIKM010000021">
    <property type="protein sequence ID" value="VUZ84913.1"/>
    <property type="molecule type" value="Genomic_DNA"/>
</dbReference>
<keyword evidence="2" id="KW-0560">Oxidoreductase</keyword>
<keyword evidence="5" id="KW-1185">Reference proteome</keyword>
<gene>
    <name evidence="4" type="ORF">MELA_01288</name>
</gene>
<dbReference type="Proteomes" id="UP000334340">
    <property type="component" value="Unassembled WGS sequence"/>
</dbReference>
<comment type="function">
    <text evidence="2">Catalyzes the reduction of dTDP-6-deoxy-L-lyxo-4-hexulose to yield dTDP-L-rhamnose.</text>
</comment>
<dbReference type="GO" id="GO:0008831">
    <property type="term" value="F:dTDP-4-dehydrorhamnose reductase activity"/>
    <property type="evidence" value="ECO:0007669"/>
    <property type="project" value="UniProtKB-EC"/>
</dbReference>
<evidence type="ECO:0000259" key="3">
    <source>
        <dbReference type="Pfam" id="PF04321"/>
    </source>
</evidence>
<dbReference type="InterPro" id="IPR036291">
    <property type="entry name" value="NAD(P)-bd_dom_sf"/>
</dbReference>
<dbReference type="UniPathway" id="UPA00124"/>
<evidence type="ECO:0000313" key="5">
    <source>
        <dbReference type="Proteomes" id="UP000334340"/>
    </source>
</evidence>
<dbReference type="SUPFAM" id="SSF51735">
    <property type="entry name" value="NAD(P)-binding Rossmann-fold domains"/>
    <property type="match status" value="1"/>
</dbReference>
<feature type="domain" description="RmlD-like substrate binding" evidence="3">
    <location>
        <begin position="1"/>
        <end position="281"/>
    </location>
</feature>
<evidence type="ECO:0000313" key="4">
    <source>
        <dbReference type="EMBL" id="VUZ84913.1"/>
    </source>
</evidence>
<organism evidence="4 5">
    <name type="scientific">Candidatus Methylomirabilis lanthanidiphila</name>
    <dbReference type="NCBI Taxonomy" id="2211376"/>
    <lineage>
        <taxon>Bacteria</taxon>
        <taxon>Candidatus Methylomirabilota</taxon>
        <taxon>Candidatus Methylomirabilia</taxon>
        <taxon>Candidatus Methylomirabilales</taxon>
        <taxon>Candidatus Methylomirabilaceae</taxon>
        <taxon>Candidatus Methylomirabilis</taxon>
    </lineage>
</organism>
<evidence type="ECO:0000256" key="1">
    <source>
        <dbReference type="ARBA" id="ARBA00010944"/>
    </source>
</evidence>
<dbReference type="PANTHER" id="PTHR10491:SF4">
    <property type="entry name" value="METHIONINE ADENOSYLTRANSFERASE 2 SUBUNIT BETA"/>
    <property type="match status" value="1"/>
</dbReference>
<dbReference type="EC" id="1.1.1.133" evidence="2"/>
<dbReference type="InterPro" id="IPR005913">
    <property type="entry name" value="dTDP_dehydrorham_reduct"/>
</dbReference>
<dbReference type="Gene3D" id="3.40.50.720">
    <property type="entry name" value="NAD(P)-binding Rossmann-like Domain"/>
    <property type="match status" value="1"/>
</dbReference>
<dbReference type="GO" id="GO:0005829">
    <property type="term" value="C:cytosol"/>
    <property type="evidence" value="ECO:0007669"/>
    <property type="project" value="TreeGrafter"/>
</dbReference>
<keyword evidence="2" id="KW-0521">NADP</keyword>
<accession>A0A564ZIC1</accession>
<dbReference type="Pfam" id="PF04321">
    <property type="entry name" value="RmlD_sub_bind"/>
    <property type="match status" value="1"/>
</dbReference>
<comment type="similarity">
    <text evidence="1 2">Belongs to the dTDP-4-dehydrorhamnose reductase family.</text>
</comment>
<name>A0A564ZIC1_9BACT</name>
<proteinExistence type="inferred from homology"/>